<gene>
    <name evidence="1" type="ORF">BsIDN1_19080</name>
</gene>
<name>A0A5S9M3X6_BACIA</name>
<protein>
    <submittedName>
        <fullName evidence="1">Uncharacterized protein</fullName>
    </submittedName>
</protein>
<evidence type="ECO:0000313" key="1">
    <source>
        <dbReference type="EMBL" id="BBP88290.1"/>
    </source>
</evidence>
<organism evidence="1 2">
    <name type="scientific">Bacillus safensis</name>
    <dbReference type="NCBI Taxonomy" id="561879"/>
    <lineage>
        <taxon>Bacteria</taxon>
        <taxon>Bacillati</taxon>
        <taxon>Bacillota</taxon>
        <taxon>Bacilli</taxon>
        <taxon>Bacillales</taxon>
        <taxon>Bacillaceae</taxon>
        <taxon>Bacillus</taxon>
    </lineage>
</organism>
<proteinExistence type="predicted"/>
<evidence type="ECO:0000313" key="2">
    <source>
        <dbReference type="Proteomes" id="UP000464658"/>
    </source>
</evidence>
<reference evidence="1 2" key="1">
    <citation type="submission" date="2019-12" db="EMBL/GenBank/DDBJ databases">
        <title>Full genome sequence of a Bacillus safensis strain isolated from commercially available natto in Indonesia.</title>
        <authorList>
            <person name="Yoshida M."/>
            <person name="Uomi M."/>
            <person name="Waturangi D."/>
            <person name="Ekaputri J.J."/>
            <person name="Setiamarga D.H.E."/>
        </authorList>
    </citation>
    <scope>NUCLEOTIDE SEQUENCE [LARGE SCALE GENOMIC DNA]</scope>
    <source>
        <strain evidence="1 2">IDN1</strain>
    </source>
</reference>
<dbReference type="AlphaFoldDB" id="A0A5S9M3X6"/>
<dbReference type="EMBL" id="AP021906">
    <property type="protein sequence ID" value="BBP88290.1"/>
    <property type="molecule type" value="Genomic_DNA"/>
</dbReference>
<sequence length="77" mass="8915">MNRLIILYIQFKGSRQIRVDPNFFCESPSENWGIKSLGTGGGKICLFYHFSDVLLKRECAFFSHDPFPVKYSIPEKP</sequence>
<dbReference type="Proteomes" id="UP000464658">
    <property type="component" value="Chromosome"/>
</dbReference>
<accession>A0A5S9M3X6</accession>